<evidence type="ECO:0000256" key="4">
    <source>
        <dbReference type="PIRSR" id="PIRSR015582-1"/>
    </source>
</evidence>
<evidence type="ECO:0000256" key="2">
    <source>
        <dbReference type="ARBA" id="ARBA00022723"/>
    </source>
</evidence>
<evidence type="ECO:0000256" key="1">
    <source>
        <dbReference type="ARBA" id="ARBA00001946"/>
    </source>
</evidence>
<dbReference type="GO" id="GO:0006107">
    <property type="term" value="P:oxaloacetate metabolic process"/>
    <property type="evidence" value="ECO:0007669"/>
    <property type="project" value="TreeGrafter"/>
</dbReference>
<dbReference type="InterPro" id="IPR011206">
    <property type="entry name" value="Citrate_lyase_beta/mcl1/mcl2"/>
</dbReference>
<evidence type="ECO:0000313" key="7">
    <source>
        <dbReference type="EMBL" id="QNP65799.1"/>
    </source>
</evidence>
<organism evidence="7 8">
    <name type="scientific">Streptomyces genisteinicus</name>
    <dbReference type="NCBI Taxonomy" id="2768068"/>
    <lineage>
        <taxon>Bacteria</taxon>
        <taxon>Bacillati</taxon>
        <taxon>Actinomycetota</taxon>
        <taxon>Actinomycetes</taxon>
        <taxon>Kitasatosporales</taxon>
        <taxon>Streptomycetaceae</taxon>
        <taxon>Streptomyces</taxon>
    </lineage>
</organism>
<dbReference type="RefSeq" id="WP_187742863.1">
    <property type="nucleotide sequence ID" value="NZ_CP060825.1"/>
</dbReference>
<evidence type="ECO:0000313" key="8">
    <source>
        <dbReference type="Proteomes" id="UP000516230"/>
    </source>
</evidence>
<name>A0A7H0HZ33_9ACTN</name>
<dbReference type="GO" id="GO:0016829">
    <property type="term" value="F:lyase activity"/>
    <property type="evidence" value="ECO:0007669"/>
    <property type="project" value="UniProtKB-KW"/>
</dbReference>
<dbReference type="Pfam" id="PF03328">
    <property type="entry name" value="HpcH_HpaI"/>
    <property type="match status" value="1"/>
</dbReference>
<dbReference type="KEGG" id="sgj:IAG43_24590"/>
<dbReference type="InterPro" id="IPR005000">
    <property type="entry name" value="Aldolase/citrate-lyase_domain"/>
</dbReference>
<comment type="cofactor">
    <cofactor evidence="1">
        <name>Mg(2+)</name>
        <dbReference type="ChEBI" id="CHEBI:18420"/>
    </cofactor>
</comment>
<sequence length="270" mass="27951">MSGDLPEAERRLAAARSFLFVPGDRPERFAKAAGSGAGLVIVDLEDAVAPGDKERARRSAADWPGLGARTVVRVNAPGTPWFDADLAMAAGRGCPVMLPKAEDPAVVAAVAGRVPLIVLVETALGVERAFDVCSVHGVVRAALGNVDLAAQLGVAHDDLTALAYARSRLVTASAAAGIAPPVDGVTTAVRDLAALTRDTDHARRTGFAAKLCIHPFQVGPASDAFVPTETELRWARSVVGAGDSVTTVDGHMIDRPVLERARGMLARAGS</sequence>
<protein>
    <submittedName>
        <fullName evidence="7">CoA ester lyase</fullName>
    </submittedName>
</protein>
<evidence type="ECO:0000259" key="6">
    <source>
        <dbReference type="Pfam" id="PF03328"/>
    </source>
</evidence>
<dbReference type="PANTHER" id="PTHR32308">
    <property type="entry name" value="LYASE BETA SUBUNIT, PUTATIVE (AFU_ORTHOLOGUE AFUA_4G13030)-RELATED"/>
    <property type="match status" value="1"/>
</dbReference>
<dbReference type="Proteomes" id="UP000516230">
    <property type="component" value="Chromosome"/>
</dbReference>
<dbReference type="InterPro" id="IPR015813">
    <property type="entry name" value="Pyrv/PenolPyrv_kinase-like_dom"/>
</dbReference>
<reference evidence="7 8" key="1">
    <citation type="submission" date="2020-08" db="EMBL/GenBank/DDBJ databases">
        <title>A novel species.</title>
        <authorList>
            <person name="Gao J."/>
        </authorList>
    </citation>
    <scope>NUCLEOTIDE SEQUENCE [LARGE SCALE GENOMIC DNA]</scope>
    <source>
        <strain evidence="7 8">CRPJ-33</strain>
    </source>
</reference>
<feature type="binding site" evidence="5">
    <location>
        <position position="121"/>
    </location>
    <ligand>
        <name>Mg(2+)</name>
        <dbReference type="ChEBI" id="CHEBI:18420"/>
    </ligand>
</feature>
<keyword evidence="8" id="KW-1185">Reference proteome</keyword>
<evidence type="ECO:0000256" key="3">
    <source>
        <dbReference type="ARBA" id="ARBA00022842"/>
    </source>
</evidence>
<dbReference type="PANTHER" id="PTHR32308:SF10">
    <property type="entry name" value="CITRATE LYASE SUBUNIT BETA"/>
    <property type="match status" value="1"/>
</dbReference>
<gene>
    <name evidence="7" type="ORF">IAG43_24590</name>
</gene>
<feature type="domain" description="HpcH/HpaI aldolase/citrate lyase" evidence="6">
    <location>
        <begin position="16"/>
        <end position="215"/>
    </location>
</feature>
<feature type="binding site" evidence="5">
    <location>
        <position position="147"/>
    </location>
    <ligand>
        <name>Mg(2+)</name>
        <dbReference type="ChEBI" id="CHEBI:18420"/>
    </ligand>
</feature>
<feature type="binding site" evidence="4">
    <location>
        <position position="73"/>
    </location>
    <ligand>
        <name>substrate</name>
    </ligand>
</feature>
<keyword evidence="3 5" id="KW-0460">Magnesium</keyword>
<dbReference type="PIRSF" id="PIRSF015582">
    <property type="entry name" value="Cit_lyase_B"/>
    <property type="match status" value="1"/>
</dbReference>
<accession>A0A7H0HZ33</accession>
<keyword evidence="7" id="KW-0456">Lyase</keyword>
<dbReference type="EMBL" id="CP060825">
    <property type="protein sequence ID" value="QNP65799.1"/>
    <property type="molecule type" value="Genomic_DNA"/>
</dbReference>
<evidence type="ECO:0000256" key="5">
    <source>
        <dbReference type="PIRSR" id="PIRSR015582-2"/>
    </source>
</evidence>
<proteinExistence type="predicted"/>
<keyword evidence="2 5" id="KW-0479">Metal-binding</keyword>
<dbReference type="Gene3D" id="3.20.20.60">
    <property type="entry name" value="Phosphoenolpyruvate-binding domains"/>
    <property type="match status" value="1"/>
</dbReference>
<dbReference type="AlphaFoldDB" id="A0A7H0HZ33"/>
<dbReference type="GO" id="GO:0000287">
    <property type="term" value="F:magnesium ion binding"/>
    <property type="evidence" value="ECO:0007669"/>
    <property type="project" value="TreeGrafter"/>
</dbReference>
<dbReference type="InterPro" id="IPR040442">
    <property type="entry name" value="Pyrv_kinase-like_dom_sf"/>
</dbReference>
<feature type="binding site" evidence="4">
    <location>
        <position position="121"/>
    </location>
    <ligand>
        <name>substrate</name>
    </ligand>
</feature>
<dbReference type="SUPFAM" id="SSF51621">
    <property type="entry name" value="Phosphoenolpyruvate/pyruvate domain"/>
    <property type="match status" value="1"/>
</dbReference>